<dbReference type="GO" id="GO:0003723">
    <property type="term" value="F:RNA binding"/>
    <property type="evidence" value="ECO:0007669"/>
    <property type="project" value="InterPro"/>
</dbReference>
<organism evidence="4 5">
    <name type="scientific">Vanilla planifolia</name>
    <name type="common">Vanilla</name>
    <dbReference type="NCBI Taxonomy" id="51239"/>
    <lineage>
        <taxon>Eukaryota</taxon>
        <taxon>Viridiplantae</taxon>
        <taxon>Streptophyta</taxon>
        <taxon>Embryophyta</taxon>
        <taxon>Tracheophyta</taxon>
        <taxon>Spermatophyta</taxon>
        <taxon>Magnoliopsida</taxon>
        <taxon>Liliopsida</taxon>
        <taxon>Asparagales</taxon>
        <taxon>Orchidaceae</taxon>
        <taxon>Vanilloideae</taxon>
        <taxon>Vanilleae</taxon>
        <taxon>Vanilla</taxon>
    </lineage>
</organism>
<dbReference type="PROSITE" id="PS51375">
    <property type="entry name" value="PPR"/>
    <property type="match status" value="5"/>
</dbReference>
<evidence type="ECO:0000313" key="4">
    <source>
        <dbReference type="EMBL" id="KAG0471649.1"/>
    </source>
</evidence>
<accession>A0A835QFN7</accession>
<comment type="similarity">
    <text evidence="1">Belongs to the PPR family. PCMP-H subfamily.</text>
</comment>
<dbReference type="Pfam" id="PF01535">
    <property type="entry name" value="PPR"/>
    <property type="match status" value="5"/>
</dbReference>
<evidence type="ECO:0000256" key="2">
    <source>
        <dbReference type="ARBA" id="ARBA00022737"/>
    </source>
</evidence>
<dbReference type="Pfam" id="PF20431">
    <property type="entry name" value="E_motif"/>
    <property type="match status" value="1"/>
</dbReference>
<dbReference type="PANTHER" id="PTHR47926">
    <property type="entry name" value="PENTATRICOPEPTIDE REPEAT-CONTAINING PROTEIN"/>
    <property type="match status" value="1"/>
</dbReference>
<dbReference type="AlphaFoldDB" id="A0A835QFN7"/>
<feature type="repeat" description="PPR" evidence="3">
    <location>
        <begin position="270"/>
        <end position="304"/>
    </location>
</feature>
<dbReference type="FunFam" id="1.25.40.10:FF:000842">
    <property type="entry name" value="Pentatricopeptide repeat-containing protein mitochondrial"/>
    <property type="match status" value="1"/>
</dbReference>
<feature type="repeat" description="PPR" evidence="3">
    <location>
        <begin position="146"/>
        <end position="180"/>
    </location>
</feature>
<dbReference type="OrthoDB" id="185373at2759"/>
<feature type="repeat" description="PPR" evidence="3">
    <location>
        <begin position="371"/>
        <end position="405"/>
    </location>
</feature>
<dbReference type="EMBL" id="JADCNM010000008">
    <property type="protein sequence ID" value="KAG0471649.1"/>
    <property type="molecule type" value="Genomic_DNA"/>
</dbReference>
<sequence>MPLLNQKKKKKKKKFILADIPYEDQQMRNPTNVAFVFQSFNLSVRIPLLSKQEISRRNLEIGFFSRVGNLDAARQLFDGMSKRDVVSWNAIITAHWQNNDFLESKKLFECMPKRNIISWNTMIAGCLRNGLVDQAFRYFIKMPDRNVASWNAMISGFVRFDRMDEAEKLYEEMHNRNVISYTVMVDGFARNGKMNRARKLFDMMPERNAVSWAAMISGYVGNGSFEEAKFLFDQMPEKNVVAITAMITGYCREGKVETARKLFEGICHKDIVSWNAMISGYSHNGFGEEVLKLEIRMMEEGLRPDHATLIAVLTTCSTLSLLQRGRQNHAISIKYGLESDVSLSNALMNMYSKCGSIYDSELIFQTMRSRDLVSWNTIIAAFAQHGLYQKVLSFFRDMDATEFIPNGVTFLSLLSACGHAGKVDESLNWFRLMVSTYGITRRPEHYACIIDILSRAGMLEKACEQIKDMPFGAEGTVWGALLGACQMYRNLSLGELAAERLLQLDPTCSGAYVMLSNIYAAVGMWEGVTNVREVMKRYGVKKQPAYSWTEISDKVHLFLVGDSSHPEIGRIVSQLKLINSHMKKSDDEIDFSDCSDVWLD</sequence>
<dbReference type="NCBIfam" id="TIGR00756">
    <property type="entry name" value="PPR"/>
    <property type="match status" value="8"/>
</dbReference>
<protein>
    <recommendedName>
        <fullName evidence="6">Pentatricopeptide repeat-containing protein</fullName>
    </recommendedName>
</protein>
<dbReference type="Gene3D" id="1.25.40.10">
    <property type="entry name" value="Tetratricopeptide repeat domain"/>
    <property type="match status" value="4"/>
</dbReference>
<feature type="repeat" description="PPR" evidence="3">
    <location>
        <begin position="208"/>
        <end position="242"/>
    </location>
</feature>
<dbReference type="InterPro" id="IPR046848">
    <property type="entry name" value="E_motif"/>
</dbReference>
<dbReference type="InterPro" id="IPR011990">
    <property type="entry name" value="TPR-like_helical_dom_sf"/>
</dbReference>
<gene>
    <name evidence="4" type="ORF">HPP92_016195</name>
</gene>
<comment type="caution">
    <text evidence="4">The sequence shown here is derived from an EMBL/GenBank/DDBJ whole genome shotgun (WGS) entry which is preliminary data.</text>
</comment>
<keyword evidence="2" id="KW-0677">Repeat</keyword>
<reference evidence="4 5" key="1">
    <citation type="journal article" date="2020" name="Nat. Food">
        <title>A phased Vanilla planifolia genome enables genetic improvement of flavour and production.</title>
        <authorList>
            <person name="Hasing T."/>
            <person name="Tang H."/>
            <person name="Brym M."/>
            <person name="Khazi F."/>
            <person name="Huang T."/>
            <person name="Chambers A.H."/>
        </authorList>
    </citation>
    <scope>NUCLEOTIDE SEQUENCE [LARGE SCALE GENOMIC DNA]</scope>
    <source>
        <tissue evidence="4">Leaf</tissue>
    </source>
</reference>
<name>A0A835QFN7_VANPL</name>
<dbReference type="InterPro" id="IPR046960">
    <property type="entry name" value="PPR_At4g14850-like_plant"/>
</dbReference>
<evidence type="ECO:0000256" key="3">
    <source>
        <dbReference type="PROSITE-ProRule" id="PRU00708"/>
    </source>
</evidence>
<dbReference type="Proteomes" id="UP000639772">
    <property type="component" value="Unassembled WGS sequence"/>
</dbReference>
<dbReference type="GO" id="GO:0009451">
    <property type="term" value="P:RNA modification"/>
    <property type="evidence" value="ECO:0007669"/>
    <property type="project" value="InterPro"/>
</dbReference>
<dbReference type="InterPro" id="IPR002885">
    <property type="entry name" value="PPR_rpt"/>
</dbReference>
<evidence type="ECO:0000313" key="5">
    <source>
        <dbReference type="Proteomes" id="UP000639772"/>
    </source>
</evidence>
<dbReference type="PANTHER" id="PTHR47926:SF436">
    <property type="entry name" value="PENTATRICOPEPTIDE REPEAT-CONTAINING PROTEIN ELI1, CHLOROPLASTIC-LIKE ISOFORM X2"/>
    <property type="match status" value="1"/>
</dbReference>
<dbReference type="Pfam" id="PF13041">
    <property type="entry name" value="PPR_2"/>
    <property type="match status" value="3"/>
</dbReference>
<evidence type="ECO:0000256" key="1">
    <source>
        <dbReference type="ARBA" id="ARBA00006643"/>
    </source>
</evidence>
<dbReference type="FunFam" id="1.25.40.10:FF:000333">
    <property type="entry name" value="Pentatricopeptide repeat-containing protein"/>
    <property type="match status" value="1"/>
</dbReference>
<evidence type="ECO:0008006" key="6">
    <source>
        <dbReference type="Google" id="ProtNLM"/>
    </source>
</evidence>
<proteinExistence type="inferred from homology"/>
<feature type="repeat" description="PPR" evidence="3">
    <location>
        <begin position="115"/>
        <end position="145"/>
    </location>
</feature>
<dbReference type="FunFam" id="1.25.40.10:FF:000125">
    <property type="entry name" value="Pentatricopeptide repeat-containing protein"/>
    <property type="match status" value="1"/>
</dbReference>
<dbReference type="GO" id="GO:0048731">
    <property type="term" value="P:system development"/>
    <property type="evidence" value="ECO:0007669"/>
    <property type="project" value="UniProtKB-ARBA"/>
</dbReference>